<dbReference type="NCBIfam" id="TIGR00786">
    <property type="entry name" value="dctM"/>
    <property type="match status" value="1"/>
</dbReference>
<dbReference type="AlphaFoldDB" id="A0A2P8DT19"/>
<feature type="transmembrane region" description="Helical" evidence="7">
    <location>
        <begin position="311"/>
        <end position="327"/>
    </location>
</feature>
<dbReference type="PIRSF" id="PIRSF006066">
    <property type="entry name" value="HI0050"/>
    <property type="match status" value="1"/>
</dbReference>
<evidence type="ECO:0000256" key="3">
    <source>
        <dbReference type="ARBA" id="ARBA00022519"/>
    </source>
</evidence>
<evidence type="ECO:0000256" key="4">
    <source>
        <dbReference type="ARBA" id="ARBA00022692"/>
    </source>
</evidence>
<accession>A0A2P8DT19</accession>
<feature type="domain" description="TRAP C4-dicarboxylate transport system permease DctM subunit" evidence="8">
    <location>
        <begin position="7"/>
        <end position="414"/>
    </location>
</feature>
<dbReference type="InterPro" id="IPR004681">
    <property type="entry name" value="TRAP_DctM"/>
</dbReference>
<evidence type="ECO:0000313" key="10">
    <source>
        <dbReference type="Proteomes" id="UP000243528"/>
    </source>
</evidence>
<protein>
    <submittedName>
        <fullName evidence="9">Tripartite ATP-independent transporter DctM subunit</fullName>
    </submittedName>
</protein>
<dbReference type="InterPro" id="IPR010656">
    <property type="entry name" value="DctM"/>
</dbReference>
<dbReference type="RefSeq" id="WP_106538804.1">
    <property type="nucleotide sequence ID" value="NZ_PYGE01000016.1"/>
</dbReference>
<keyword evidence="10" id="KW-1185">Reference proteome</keyword>
<evidence type="ECO:0000313" key="9">
    <source>
        <dbReference type="EMBL" id="PSL00364.1"/>
    </source>
</evidence>
<feature type="transmembrane region" description="Helical" evidence="7">
    <location>
        <begin position="239"/>
        <end position="257"/>
    </location>
</feature>
<comment type="subcellular location">
    <subcellularLocation>
        <location evidence="1">Cell inner membrane</location>
        <topology evidence="1">Multi-pass membrane protein</topology>
    </subcellularLocation>
</comment>
<feature type="transmembrane region" description="Helical" evidence="7">
    <location>
        <begin position="173"/>
        <end position="193"/>
    </location>
</feature>
<evidence type="ECO:0000256" key="5">
    <source>
        <dbReference type="ARBA" id="ARBA00022989"/>
    </source>
</evidence>
<feature type="transmembrane region" description="Helical" evidence="7">
    <location>
        <begin position="133"/>
        <end position="161"/>
    </location>
</feature>
<keyword evidence="2" id="KW-1003">Cell membrane</keyword>
<evidence type="ECO:0000256" key="2">
    <source>
        <dbReference type="ARBA" id="ARBA00022475"/>
    </source>
</evidence>
<evidence type="ECO:0000256" key="7">
    <source>
        <dbReference type="SAM" id="Phobius"/>
    </source>
</evidence>
<dbReference type="PANTHER" id="PTHR33362">
    <property type="entry name" value="SIALIC ACID TRAP TRANSPORTER PERMEASE PROTEIN SIAT-RELATED"/>
    <property type="match status" value="1"/>
</dbReference>
<feature type="transmembrane region" description="Helical" evidence="7">
    <location>
        <begin position="51"/>
        <end position="68"/>
    </location>
</feature>
<dbReference type="GO" id="GO:0005886">
    <property type="term" value="C:plasma membrane"/>
    <property type="evidence" value="ECO:0007669"/>
    <property type="project" value="UniProtKB-SubCell"/>
</dbReference>
<evidence type="ECO:0000259" key="8">
    <source>
        <dbReference type="Pfam" id="PF06808"/>
    </source>
</evidence>
<keyword evidence="3" id="KW-0997">Cell inner membrane</keyword>
<evidence type="ECO:0000256" key="6">
    <source>
        <dbReference type="ARBA" id="ARBA00023136"/>
    </source>
</evidence>
<feature type="transmembrane region" description="Helical" evidence="7">
    <location>
        <begin position="394"/>
        <end position="418"/>
    </location>
</feature>
<keyword evidence="6 7" id="KW-0472">Membrane</keyword>
<evidence type="ECO:0000256" key="1">
    <source>
        <dbReference type="ARBA" id="ARBA00004429"/>
    </source>
</evidence>
<dbReference type="GO" id="GO:0022857">
    <property type="term" value="F:transmembrane transporter activity"/>
    <property type="evidence" value="ECO:0007669"/>
    <property type="project" value="TreeGrafter"/>
</dbReference>
<dbReference type="Pfam" id="PF06808">
    <property type="entry name" value="DctM"/>
    <property type="match status" value="1"/>
</dbReference>
<gene>
    <name evidence="9" type="ORF">CLV30_11624</name>
</gene>
<name>A0A2P8DT19_9ACTN</name>
<dbReference type="EMBL" id="PYGE01000016">
    <property type="protein sequence ID" value="PSL00364.1"/>
    <property type="molecule type" value="Genomic_DNA"/>
</dbReference>
<keyword evidence="5 7" id="KW-1133">Transmembrane helix</keyword>
<dbReference type="PANTHER" id="PTHR33362:SF3">
    <property type="entry name" value="SIALIC ACID TRAP TRANSPORTER PERMEASE PROTEIN SIAT"/>
    <property type="match status" value="1"/>
</dbReference>
<reference evidence="9 10" key="1">
    <citation type="submission" date="2018-03" db="EMBL/GenBank/DDBJ databases">
        <title>Genomic Encyclopedia of Archaeal and Bacterial Type Strains, Phase II (KMG-II): from individual species to whole genera.</title>
        <authorList>
            <person name="Goeker M."/>
        </authorList>
    </citation>
    <scope>NUCLEOTIDE SEQUENCE [LARGE SCALE GENOMIC DNA]</scope>
    <source>
        <strain evidence="9 10">DSM 45211</strain>
    </source>
</reference>
<feature type="transmembrane region" description="Helical" evidence="7">
    <location>
        <begin position="356"/>
        <end position="382"/>
    </location>
</feature>
<feature type="transmembrane region" description="Helical" evidence="7">
    <location>
        <begin position="334"/>
        <end position="350"/>
    </location>
</feature>
<dbReference type="OrthoDB" id="9777699at2"/>
<dbReference type="Proteomes" id="UP000243528">
    <property type="component" value="Unassembled WGS sequence"/>
</dbReference>
<proteinExistence type="predicted"/>
<keyword evidence="4 7" id="KW-0812">Transmembrane</keyword>
<feature type="transmembrane region" description="Helical" evidence="7">
    <location>
        <begin position="269"/>
        <end position="291"/>
    </location>
</feature>
<comment type="caution">
    <text evidence="9">The sequence shown here is derived from an EMBL/GenBank/DDBJ whole genome shotgun (WGS) entry which is preliminary data.</text>
</comment>
<sequence>MIWVMIATFFVFVALGMPVAFAMGSSALLYILVEGVPLEIVSQRFLSNTQSFAFLAVPFFILMGNLMVEGQIAQRIINVVHAGVRQLPGGLGCVSVVTSMGMAGVSGSSVADASSVGSVLIPEMKRKGYSSSFAAAINASSSVVGIIIPPSSTMIIIAWLADLSVADMFLAGIIPGILIGLAYLALTIVTSLRRGYPRGDRPRLKEFVVDVRRAFWALLLPIVLIYVIVTGVATPTEAAAIAAVYAFIVSFLVYRTLSVRGLVRAIKGAAYGTTVIMLIVCTSTIFSYVLISERVPQLISDGLLGMGLPDWGIKVALVLVLLVAGAVMDLVPNLFIFIPIFFPIATELGMDPVHFGIVMLCTLALGLFTPPIGTTLFISCHLAKIRMEQVTRDLVPYFAVGAAVVFLLMFVPALTTWIPGLIDG</sequence>
<feature type="transmembrane region" description="Helical" evidence="7">
    <location>
        <begin position="214"/>
        <end position="233"/>
    </location>
</feature>
<organism evidence="9 10">
    <name type="scientific">Haloactinopolyspora alba</name>
    <dbReference type="NCBI Taxonomy" id="648780"/>
    <lineage>
        <taxon>Bacteria</taxon>
        <taxon>Bacillati</taxon>
        <taxon>Actinomycetota</taxon>
        <taxon>Actinomycetes</taxon>
        <taxon>Jiangellales</taxon>
        <taxon>Jiangellaceae</taxon>
        <taxon>Haloactinopolyspora</taxon>
    </lineage>
</organism>